<protein>
    <recommendedName>
        <fullName evidence="2">Tyr recombinase domain-containing protein</fullName>
    </recommendedName>
</protein>
<evidence type="ECO:0000313" key="4">
    <source>
        <dbReference type="Proteomes" id="UP000228497"/>
    </source>
</evidence>
<accession>A0A2M7FC29</accession>
<gene>
    <name evidence="3" type="ORF">COW49_02030</name>
</gene>
<dbReference type="PROSITE" id="PS51898">
    <property type="entry name" value="TYR_RECOMBINASE"/>
    <property type="match status" value="1"/>
</dbReference>
<dbReference type="InterPro" id="IPR013762">
    <property type="entry name" value="Integrase-like_cat_sf"/>
</dbReference>
<dbReference type="InterPro" id="IPR002104">
    <property type="entry name" value="Integrase_catalytic"/>
</dbReference>
<dbReference type="PANTHER" id="PTHR30349">
    <property type="entry name" value="PHAGE INTEGRASE-RELATED"/>
    <property type="match status" value="1"/>
</dbReference>
<dbReference type="Pfam" id="PF00589">
    <property type="entry name" value="Phage_integrase"/>
    <property type="match status" value="1"/>
</dbReference>
<evidence type="ECO:0000256" key="1">
    <source>
        <dbReference type="ARBA" id="ARBA00023172"/>
    </source>
</evidence>
<dbReference type="InterPro" id="IPR050090">
    <property type="entry name" value="Tyrosine_recombinase_XerCD"/>
</dbReference>
<dbReference type="InterPro" id="IPR011010">
    <property type="entry name" value="DNA_brk_join_enz"/>
</dbReference>
<sequence length="216" mass="24710">MGINGETIVKWLSSLPCKVSTKHAYLRVLSAALNRSRRLGWEVPALGIKPKDLGRAVVEEQTPLTKEQDEQLIERAKTHSLGSAIMLARFAGLRLQEFLRLEWPDIDFEFDLIHVRAKPGWSPKNHQERSIPMHHVMKDFLTQRQRRTGPVVVKHNGQPYGRPPRTALVTLFKKLGIKGAWHVLRHTFCTRMLENGSDIYQVSKLMGHNDVAVTQR</sequence>
<dbReference type="GO" id="GO:0003677">
    <property type="term" value="F:DNA binding"/>
    <property type="evidence" value="ECO:0007669"/>
    <property type="project" value="InterPro"/>
</dbReference>
<evidence type="ECO:0000313" key="3">
    <source>
        <dbReference type="EMBL" id="PIV87013.1"/>
    </source>
</evidence>
<dbReference type="AlphaFoldDB" id="A0A2M7FC29"/>
<evidence type="ECO:0000259" key="2">
    <source>
        <dbReference type="PROSITE" id="PS51898"/>
    </source>
</evidence>
<dbReference type="GO" id="GO:0015074">
    <property type="term" value="P:DNA integration"/>
    <property type="evidence" value="ECO:0007669"/>
    <property type="project" value="InterPro"/>
</dbReference>
<name>A0A2M7FC29_9BACT</name>
<keyword evidence="1" id="KW-0233">DNA recombination</keyword>
<dbReference type="Gene3D" id="1.10.443.10">
    <property type="entry name" value="Intergrase catalytic core"/>
    <property type="match status" value="1"/>
</dbReference>
<reference evidence="4" key="1">
    <citation type="submission" date="2017-09" db="EMBL/GenBank/DDBJ databases">
        <title>Depth-based differentiation of microbial function through sediment-hosted aquifers and enrichment of novel symbionts in the deep terrestrial subsurface.</title>
        <authorList>
            <person name="Probst A.J."/>
            <person name="Ladd B."/>
            <person name="Jarett J.K."/>
            <person name="Geller-Mcgrath D.E."/>
            <person name="Sieber C.M.K."/>
            <person name="Emerson J.B."/>
            <person name="Anantharaman K."/>
            <person name="Thomas B.C."/>
            <person name="Malmstrom R."/>
            <person name="Stieglmeier M."/>
            <person name="Klingl A."/>
            <person name="Woyke T."/>
            <person name="Ryan C.M."/>
            <person name="Banfield J.F."/>
        </authorList>
    </citation>
    <scope>NUCLEOTIDE SEQUENCE [LARGE SCALE GENOMIC DNA]</scope>
</reference>
<proteinExistence type="predicted"/>
<organism evidence="3 4">
    <name type="scientific">Candidatus Kaiserbacteria bacterium CG17_big_fil_post_rev_8_21_14_2_50_51_7</name>
    <dbReference type="NCBI Taxonomy" id="1974613"/>
    <lineage>
        <taxon>Bacteria</taxon>
        <taxon>Candidatus Kaiseribacteriota</taxon>
    </lineage>
</organism>
<feature type="non-terminal residue" evidence="3">
    <location>
        <position position="216"/>
    </location>
</feature>
<dbReference type="CDD" id="cd00796">
    <property type="entry name" value="INT_Rci_Hp1_C"/>
    <property type="match status" value="1"/>
</dbReference>
<dbReference type="GO" id="GO:0006310">
    <property type="term" value="P:DNA recombination"/>
    <property type="evidence" value="ECO:0007669"/>
    <property type="project" value="UniProtKB-KW"/>
</dbReference>
<dbReference type="EMBL" id="PFFD01000094">
    <property type="protein sequence ID" value="PIV87013.1"/>
    <property type="molecule type" value="Genomic_DNA"/>
</dbReference>
<dbReference type="Proteomes" id="UP000228497">
    <property type="component" value="Unassembled WGS sequence"/>
</dbReference>
<comment type="caution">
    <text evidence="3">The sequence shown here is derived from an EMBL/GenBank/DDBJ whole genome shotgun (WGS) entry which is preliminary data.</text>
</comment>
<feature type="domain" description="Tyr recombinase" evidence="2">
    <location>
        <begin position="59"/>
        <end position="216"/>
    </location>
</feature>
<dbReference type="SUPFAM" id="SSF56349">
    <property type="entry name" value="DNA breaking-rejoining enzymes"/>
    <property type="match status" value="1"/>
</dbReference>
<dbReference type="PANTHER" id="PTHR30349:SF64">
    <property type="entry name" value="PROPHAGE INTEGRASE INTD-RELATED"/>
    <property type="match status" value="1"/>
</dbReference>